<dbReference type="PANTHER" id="PTHR42752:SF1">
    <property type="entry name" value="IMIDAZOLONEPROPIONASE-RELATED"/>
    <property type="match status" value="1"/>
</dbReference>
<proteinExistence type="inferred from homology"/>
<feature type="binding site" evidence="7">
    <location>
        <position position="238"/>
    </location>
    <ligand>
        <name>Zn(2+)</name>
        <dbReference type="ChEBI" id="CHEBI:29105"/>
    </ligand>
</feature>
<dbReference type="InterPro" id="IPR005920">
    <property type="entry name" value="HutI"/>
</dbReference>
<dbReference type="GO" id="GO:0008270">
    <property type="term" value="F:zinc ion binding"/>
    <property type="evidence" value="ECO:0007669"/>
    <property type="project" value="UniProtKB-UniRule"/>
</dbReference>
<dbReference type="Pfam" id="PF01979">
    <property type="entry name" value="Amidohydro_1"/>
    <property type="match status" value="1"/>
</dbReference>
<dbReference type="RefSeq" id="WP_074925444.1">
    <property type="nucleotide sequence ID" value="NZ_FOWR01000005.1"/>
</dbReference>
<keyword evidence="4 7" id="KW-0369">Histidine metabolism</keyword>
<evidence type="ECO:0000256" key="3">
    <source>
        <dbReference type="ARBA" id="ARBA00022801"/>
    </source>
</evidence>
<keyword evidence="5 7" id="KW-0862">Zinc</keyword>
<feature type="binding site" evidence="7">
    <location>
        <position position="318"/>
    </location>
    <ligand>
        <name>4-imidazolone-5-propanoate</name>
        <dbReference type="ChEBI" id="CHEBI:77893"/>
    </ligand>
</feature>
<comment type="pathway">
    <text evidence="7">Amino-acid degradation; L-histidine degradation into L-glutamate; N-formimidoyl-L-glutamate from L-histidine: step 3/3.</text>
</comment>
<dbReference type="NCBIfam" id="TIGR01224">
    <property type="entry name" value="hutI"/>
    <property type="match status" value="1"/>
</dbReference>
<evidence type="ECO:0000256" key="7">
    <source>
        <dbReference type="HAMAP-Rule" id="MF_00372"/>
    </source>
</evidence>
<gene>
    <name evidence="7" type="primary">hutI</name>
    <name evidence="9" type="ORF">SAMN03084138_00898</name>
</gene>
<name>A0A1I5LA55_9GAMM</name>
<dbReference type="FunFam" id="3.20.20.140:FF:000007">
    <property type="entry name" value="Imidazolonepropionase"/>
    <property type="match status" value="1"/>
</dbReference>
<dbReference type="GO" id="GO:0005506">
    <property type="term" value="F:iron ion binding"/>
    <property type="evidence" value="ECO:0007669"/>
    <property type="project" value="UniProtKB-UniRule"/>
</dbReference>
<feature type="binding site" evidence="7">
    <location>
        <position position="140"/>
    </location>
    <ligand>
        <name>4-imidazolone-5-propanoate</name>
        <dbReference type="ChEBI" id="CHEBI:77893"/>
    </ligand>
</feature>
<evidence type="ECO:0000313" key="9">
    <source>
        <dbReference type="EMBL" id="SFO94249.1"/>
    </source>
</evidence>
<feature type="binding site" evidence="7">
    <location>
        <position position="238"/>
    </location>
    <ligand>
        <name>Fe(3+)</name>
        <dbReference type="ChEBI" id="CHEBI:29034"/>
    </ligand>
</feature>
<feature type="binding site" evidence="7">
    <location>
        <position position="77"/>
    </location>
    <ligand>
        <name>4-imidazolone-5-propanoate</name>
        <dbReference type="ChEBI" id="CHEBI:77893"/>
    </ligand>
</feature>
<dbReference type="EC" id="3.5.2.7" evidence="1 7"/>
<dbReference type="EMBL" id="FOWR01000005">
    <property type="protein sequence ID" value="SFO94249.1"/>
    <property type="molecule type" value="Genomic_DNA"/>
</dbReference>
<feature type="binding site" evidence="7">
    <location>
        <position position="173"/>
    </location>
    <ligand>
        <name>4-imidazolone-5-propanoate</name>
        <dbReference type="ChEBI" id="CHEBI:77893"/>
    </ligand>
</feature>
<feature type="domain" description="Amidohydrolase-related" evidence="8">
    <location>
        <begin position="59"/>
        <end position="392"/>
    </location>
</feature>
<accession>A0A1I5LA55</accession>
<feature type="binding site" evidence="7">
    <location>
        <position position="68"/>
    </location>
    <ligand>
        <name>Zn(2+)</name>
        <dbReference type="ChEBI" id="CHEBI:29105"/>
    </ligand>
</feature>
<feature type="binding site" evidence="7">
    <location>
        <position position="140"/>
    </location>
    <ligand>
        <name>N-formimidoyl-L-glutamate</name>
        <dbReference type="ChEBI" id="CHEBI:58928"/>
    </ligand>
</feature>
<dbReference type="Proteomes" id="UP000182692">
    <property type="component" value="Unassembled WGS sequence"/>
</dbReference>
<dbReference type="GeneID" id="35872503"/>
<keyword evidence="7" id="KW-0963">Cytoplasm</keyword>
<keyword evidence="2 7" id="KW-0479">Metal-binding</keyword>
<feature type="binding site" evidence="7">
    <location>
        <position position="68"/>
    </location>
    <ligand>
        <name>Fe(3+)</name>
        <dbReference type="ChEBI" id="CHEBI:29034"/>
    </ligand>
</feature>
<dbReference type="PANTHER" id="PTHR42752">
    <property type="entry name" value="IMIDAZOLONEPROPIONASE"/>
    <property type="match status" value="1"/>
</dbReference>
<dbReference type="GO" id="GO:0019556">
    <property type="term" value="P:L-histidine catabolic process to glutamate and formamide"/>
    <property type="evidence" value="ECO:0007669"/>
    <property type="project" value="UniProtKB-UniRule"/>
</dbReference>
<dbReference type="Gene3D" id="2.30.40.10">
    <property type="entry name" value="Urease, subunit C, domain 1"/>
    <property type="match status" value="1"/>
</dbReference>
<evidence type="ECO:0000259" key="8">
    <source>
        <dbReference type="Pfam" id="PF01979"/>
    </source>
</evidence>
<dbReference type="UniPathway" id="UPA00379">
    <property type="reaction ID" value="UER00551"/>
</dbReference>
<reference evidence="9 10" key="1">
    <citation type="submission" date="2016-10" db="EMBL/GenBank/DDBJ databases">
        <authorList>
            <person name="de Groot N.N."/>
        </authorList>
    </citation>
    <scope>NUCLEOTIDE SEQUENCE [LARGE SCALE GENOMIC DNA]</scope>
    <source>
        <strain evidence="9 10">DSM 15893</strain>
    </source>
</reference>
<comment type="cofactor">
    <cofactor evidence="7">
        <name>Zn(2+)</name>
        <dbReference type="ChEBI" id="CHEBI:29105"/>
    </cofactor>
    <cofactor evidence="7">
        <name>Fe(3+)</name>
        <dbReference type="ChEBI" id="CHEBI:29034"/>
    </cofactor>
    <text evidence="7">Binds 1 zinc or iron ion per subunit.</text>
</comment>
<feature type="binding site" evidence="7">
    <location>
        <position position="241"/>
    </location>
    <ligand>
        <name>4-imidazolone-5-propanoate</name>
        <dbReference type="ChEBI" id="CHEBI:77893"/>
    </ligand>
</feature>
<evidence type="ECO:0000313" key="10">
    <source>
        <dbReference type="Proteomes" id="UP000182692"/>
    </source>
</evidence>
<dbReference type="GO" id="GO:0005737">
    <property type="term" value="C:cytoplasm"/>
    <property type="evidence" value="ECO:0007669"/>
    <property type="project" value="UniProtKB-SubCell"/>
</dbReference>
<evidence type="ECO:0000256" key="1">
    <source>
        <dbReference type="ARBA" id="ARBA00012864"/>
    </source>
</evidence>
<feature type="binding site" evidence="7">
    <location>
        <position position="313"/>
    </location>
    <ligand>
        <name>Zn(2+)</name>
        <dbReference type="ChEBI" id="CHEBI:29105"/>
    </ligand>
</feature>
<dbReference type="SUPFAM" id="SSF51556">
    <property type="entry name" value="Metallo-dependent hydrolases"/>
    <property type="match status" value="1"/>
</dbReference>
<dbReference type="STRING" id="1121869.SAMN03084138_00898"/>
<dbReference type="AlphaFoldDB" id="A0A1I5LA55"/>
<sequence length="408" mass="44169">MKRIFINCKLVDMHADVTDTAGYQVKENSMIEVVNGVVHAVGTDLKISDHDVVDLNHHLVTPGFIDCHTHLVFAGNRANEFEQRLNGVPYQTIAQQGGGILSTVNATRHADESTLIDLAIPRAKALMRDGVTTIEIKSGYGLTLEDELKMLRAAKGLERTLPINVKTTFLGAHAVPPEFKHRADDYIAYVCDEMIPAVASEKLADAVDIFCESIAFSLPQTQRVFECALQHGLNIKGHTEQLCHMGGSELAARMGALSVDHIEYIDLDGVKALAKHGTVATLLPGAFYFLRETQAPPISLLREHGVPMAVSTDFNPGTSPFASLTMMMNMASTLFSLTPKENLYGVTKHAAMALGLQQKGQIAAGFDADFSVWDVDSPAALSYQLGLSPLVTRILNGNVIEGGLPHAN</sequence>
<dbReference type="OrthoDB" id="9776455at2"/>
<keyword evidence="6 7" id="KW-0408">Iron</keyword>
<dbReference type="InterPro" id="IPR011059">
    <property type="entry name" value="Metal-dep_hydrolase_composite"/>
</dbReference>
<dbReference type="InterPro" id="IPR032466">
    <property type="entry name" value="Metal_Hydrolase"/>
</dbReference>
<dbReference type="InterPro" id="IPR006680">
    <property type="entry name" value="Amidohydro-rel"/>
</dbReference>
<dbReference type="GO" id="GO:0019557">
    <property type="term" value="P:L-histidine catabolic process to glutamate and formate"/>
    <property type="evidence" value="ECO:0007669"/>
    <property type="project" value="UniProtKB-UniPathway"/>
</dbReference>
<dbReference type="SUPFAM" id="SSF51338">
    <property type="entry name" value="Composite domain of metallo-dependent hydrolases"/>
    <property type="match status" value="1"/>
</dbReference>
<dbReference type="HAMAP" id="MF_00372">
    <property type="entry name" value="HutI"/>
    <property type="match status" value="1"/>
</dbReference>
<dbReference type="GO" id="GO:0050480">
    <property type="term" value="F:imidazolonepropionase activity"/>
    <property type="evidence" value="ECO:0007669"/>
    <property type="project" value="UniProtKB-UniRule"/>
</dbReference>
<comment type="subcellular location">
    <subcellularLocation>
        <location evidence="7">Cytoplasm</location>
    </subcellularLocation>
</comment>
<comment type="function">
    <text evidence="7">Catalyzes the hydrolytic cleavage of the carbon-nitrogen bond in imidazolone-5-propanoate to yield N-formimidoyl-L-glutamate. It is the third step in the universal histidine degradation pathway.</text>
</comment>
<keyword evidence="3 7" id="KW-0378">Hydrolase</keyword>
<feature type="binding site" evidence="7">
    <location>
        <position position="315"/>
    </location>
    <ligand>
        <name>N-formimidoyl-L-glutamate</name>
        <dbReference type="ChEBI" id="CHEBI:58928"/>
    </ligand>
</feature>
<comment type="catalytic activity">
    <reaction evidence="7">
        <text>4-imidazolone-5-propanoate + H2O = N-formimidoyl-L-glutamate</text>
        <dbReference type="Rhea" id="RHEA:23660"/>
        <dbReference type="ChEBI" id="CHEBI:15377"/>
        <dbReference type="ChEBI" id="CHEBI:58928"/>
        <dbReference type="ChEBI" id="CHEBI:77893"/>
        <dbReference type="EC" id="3.5.2.7"/>
    </reaction>
</comment>
<feature type="binding site" evidence="7">
    <location>
        <position position="313"/>
    </location>
    <ligand>
        <name>Fe(3+)</name>
        <dbReference type="ChEBI" id="CHEBI:29034"/>
    </ligand>
</feature>
<organism evidence="9 10">
    <name type="scientific">Enterovibrio norvegicus DSM 15893</name>
    <dbReference type="NCBI Taxonomy" id="1121869"/>
    <lineage>
        <taxon>Bacteria</taxon>
        <taxon>Pseudomonadati</taxon>
        <taxon>Pseudomonadota</taxon>
        <taxon>Gammaproteobacteria</taxon>
        <taxon>Vibrionales</taxon>
        <taxon>Vibrionaceae</taxon>
        <taxon>Enterovibrio</taxon>
    </lineage>
</organism>
<dbReference type="CDD" id="cd01296">
    <property type="entry name" value="Imidazolone-5PH"/>
    <property type="match status" value="1"/>
</dbReference>
<evidence type="ECO:0000256" key="6">
    <source>
        <dbReference type="ARBA" id="ARBA00023004"/>
    </source>
</evidence>
<feature type="binding site" evidence="7">
    <location>
        <position position="70"/>
    </location>
    <ligand>
        <name>Zn(2+)</name>
        <dbReference type="ChEBI" id="CHEBI:29105"/>
    </ligand>
</feature>
<protein>
    <recommendedName>
        <fullName evidence="1 7">Imidazolonepropionase</fullName>
        <ecNumber evidence="1 7">3.5.2.7</ecNumber>
    </recommendedName>
    <alternativeName>
        <fullName evidence="7">Imidazolone-5-propionate hydrolase</fullName>
    </alternativeName>
</protein>
<feature type="binding site" evidence="7">
    <location>
        <position position="70"/>
    </location>
    <ligand>
        <name>Fe(3+)</name>
        <dbReference type="ChEBI" id="CHEBI:29034"/>
    </ligand>
</feature>
<feature type="binding site" evidence="7">
    <location>
        <position position="317"/>
    </location>
    <ligand>
        <name>N-formimidoyl-L-glutamate</name>
        <dbReference type="ChEBI" id="CHEBI:58928"/>
    </ligand>
</feature>
<evidence type="ECO:0000256" key="5">
    <source>
        <dbReference type="ARBA" id="ARBA00022833"/>
    </source>
</evidence>
<comment type="similarity">
    <text evidence="7">Belongs to the metallo-dependent hydrolases superfamily. HutI family.</text>
</comment>
<evidence type="ECO:0000256" key="2">
    <source>
        <dbReference type="ARBA" id="ARBA00022723"/>
    </source>
</evidence>
<dbReference type="Gene3D" id="3.20.20.140">
    <property type="entry name" value="Metal-dependent hydrolases"/>
    <property type="match status" value="1"/>
</dbReference>
<evidence type="ECO:0000256" key="4">
    <source>
        <dbReference type="ARBA" id="ARBA00022808"/>
    </source>
</evidence>